<dbReference type="GO" id="GO:0016787">
    <property type="term" value="F:hydrolase activity"/>
    <property type="evidence" value="ECO:0007669"/>
    <property type="project" value="UniProtKB-KW"/>
</dbReference>
<reference evidence="5 7" key="1">
    <citation type="journal article" date="2012" name="Nature">
        <title>Algal genomes reveal evolutionary mosaicism and the fate of nucleomorphs.</title>
        <authorList>
            <consortium name="DOE Joint Genome Institute"/>
            <person name="Curtis B.A."/>
            <person name="Tanifuji G."/>
            <person name="Burki F."/>
            <person name="Gruber A."/>
            <person name="Irimia M."/>
            <person name="Maruyama S."/>
            <person name="Arias M.C."/>
            <person name="Ball S.G."/>
            <person name="Gile G.H."/>
            <person name="Hirakawa Y."/>
            <person name="Hopkins J.F."/>
            <person name="Kuo A."/>
            <person name="Rensing S.A."/>
            <person name="Schmutz J."/>
            <person name="Symeonidi A."/>
            <person name="Elias M."/>
            <person name="Eveleigh R.J."/>
            <person name="Herman E.K."/>
            <person name="Klute M.J."/>
            <person name="Nakayama T."/>
            <person name="Obornik M."/>
            <person name="Reyes-Prieto A."/>
            <person name="Armbrust E.V."/>
            <person name="Aves S.J."/>
            <person name="Beiko R.G."/>
            <person name="Coutinho P."/>
            <person name="Dacks J.B."/>
            <person name="Durnford D.G."/>
            <person name="Fast N.M."/>
            <person name="Green B.R."/>
            <person name="Grisdale C.J."/>
            <person name="Hempel F."/>
            <person name="Henrissat B."/>
            <person name="Hoppner M.P."/>
            <person name="Ishida K."/>
            <person name="Kim E."/>
            <person name="Koreny L."/>
            <person name="Kroth P.G."/>
            <person name="Liu Y."/>
            <person name="Malik S.B."/>
            <person name="Maier U.G."/>
            <person name="McRose D."/>
            <person name="Mock T."/>
            <person name="Neilson J.A."/>
            <person name="Onodera N.T."/>
            <person name="Poole A.M."/>
            <person name="Pritham E.J."/>
            <person name="Richards T.A."/>
            <person name="Rocap G."/>
            <person name="Roy S.W."/>
            <person name="Sarai C."/>
            <person name="Schaack S."/>
            <person name="Shirato S."/>
            <person name="Slamovits C.H."/>
            <person name="Spencer D.F."/>
            <person name="Suzuki S."/>
            <person name="Worden A.Z."/>
            <person name="Zauner S."/>
            <person name="Barry K."/>
            <person name="Bell C."/>
            <person name="Bharti A.K."/>
            <person name="Crow J.A."/>
            <person name="Grimwood J."/>
            <person name="Kramer R."/>
            <person name="Lindquist E."/>
            <person name="Lucas S."/>
            <person name="Salamov A."/>
            <person name="McFadden G.I."/>
            <person name="Lane C.E."/>
            <person name="Keeling P.J."/>
            <person name="Gray M.W."/>
            <person name="Grigoriev I.V."/>
            <person name="Archibald J.M."/>
        </authorList>
    </citation>
    <scope>NUCLEOTIDE SEQUENCE</scope>
    <source>
        <strain evidence="5 7">CCMP2712</strain>
    </source>
</reference>
<dbReference type="OMA" id="ITSACDR"/>
<accession>L1J8S5</accession>
<proteinExistence type="inferred from homology"/>
<organism evidence="5">
    <name type="scientific">Guillardia theta (strain CCMP2712)</name>
    <name type="common">Cryptophyte</name>
    <dbReference type="NCBI Taxonomy" id="905079"/>
    <lineage>
        <taxon>Eukaryota</taxon>
        <taxon>Cryptophyceae</taxon>
        <taxon>Pyrenomonadales</taxon>
        <taxon>Geminigeraceae</taxon>
        <taxon>Guillardia</taxon>
    </lineage>
</organism>
<dbReference type="OrthoDB" id="6119954at2759"/>
<dbReference type="RefSeq" id="XP_005831901.1">
    <property type="nucleotide sequence ID" value="XM_005831844.1"/>
</dbReference>
<dbReference type="FunFam" id="3.30.70.360:FF:000001">
    <property type="entry name" value="N-acetyldiaminopimelate deacetylase"/>
    <property type="match status" value="1"/>
</dbReference>
<sequence length="413" mass="44312">MRTLERAGLAGVDLLKAAQEMSEWVVKVRRELHQHPELMYDLNVTTTIVKRLLDEIGIPYEFPVGKSGIVGQVGSGLAPVVALRSDMDALPVHENPDEDTRGFASLTAGRMHACGHDGHMSMLLAAAKLLKERESLLVGTVKLVFQPAEEGGAGGLAMALDGVLEKPHPVAMMFGMHLWPWIPSGTFAMKEGRMFAAAGTFEVAVRGKGGHAAAGIGVDVVDPVVASAAIVTQLQSIVSREVHPNEQAIVSVTKINGGDAYNVIPNEVVIGGTLRAFSRDVYNLIERRAKEIIELTAKAHAVELARVCMEMLYPHPDTHPQDVAKTVVEQDRVLEAKATMGGEDFAYFAEKIPSAFIYIGIGNETKRTTAGLHSPNFKVDESALPLGAALHASLAVRALAERGGIKDLTKTDL</sequence>
<evidence type="ECO:0000259" key="4">
    <source>
        <dbReference type="Pfam" id="PF07687"/>
    </source>
</evidence>
<dbReference type="eggNOG" id="ENOG502QQEM">
    <property type="taxonomic scope" value="Eukaryota"/>
</dbReference>
<feature type="binding site" evidence="3">
    <location>
        <position position="114"/>
    </location>
    <ligand>
        <name>Mn(2+)</name>
        <dbReference type="ChEBI" id="CHEBI:29035"/>
        <label>2</label>
    </ligand>
</feature>
<dbReference type="InterPro" id="IPR011650">
    <property type="entry name" value="Peptidase_M20_dimer"/>
</dbReference>
<evidence type="ECO:0000256" key="2">
    <source>
        <dbReference type="ARBA" id="ARBA00022801"/>
    </source>
</evidence>
<dbReference type="InterPro" id="IPR017439">
    <property type="entry name" value="Amidohydrolase"/>
</dbReference>
<dbReference type="Proteomes" id="UP000011087">
    <property type="component" value="Unassembled WGS sequence"/>
</dbReference>
<dbReference type="InterPro" id="IPR036264">
    <property type="entry name" value="Bact_exopeptidase_dim_dom"/>
</dbReference>
<dbReference type="Gene3D" id="3.30.70.360">
    <property type="match status" value="1"/>
</dbReference>
<dbReference type="HOGENOM" id="CLU_023257_0_0_1"/>
<keyword evidence="3" id="KW-0479">Metal-binding</keyword>
<comment type="cofactor">
    <cofactor evidence="3">
        <name>Mn(2+)</name>
        <dbReference type="ChEBI" id="CHEBI:29035"/>
    </cofactor>
    <text evidence="3">The Mn(2+) ion enhances activity.</text>
</comment>
<dbReference type="NCBIfam" id="TIGR01891">
    <property type="entry name" value="amidohydrolases"/>
    <property type="match status" value="1"/>
</dbReference>
<dbReference type="SUPFAM" id="SSF55031">
    <property type="entry name" value="Bacterial exopeptidase dimerisation domain"/>
    <property type="match status" value="1"/>
</dbReference>
<dbReference type="EMBL" id="JH993002">
    <property type="protein sequence ID" value="EKX44921.1"/>
    <property type="molecule type" value="Genomic_DNA"/>
</dbReference>
<dbReference type="PIRSF" id="PIRSF005962">
    <property type="entry name" value="Pept_M20D_amidohydro"/>
    <property type="match status" value="1"/>
</dbReference>
<evidence type="ECO:0000256" key="3">
    <source>
        <dbReference type="PIRSR" id="PIRSR005962-1"/>
    </source>
</evidence>
<dbReference type="Gene3D" id="3.40.630.10">
    <property type="entry name" value="Zn peptidases"/>
    <property type="match status" value="1"/>
</dbReference>
<reference evidence="6" key="3">
    <citation type="submission" date="2016-03" db="UniProtKB">
        <authorList>
            <consortium name="EnsemblProtists"/>
        </authorList>
    </citation>
    <scope>IDENTIFICATION</scope>
</reference>
<feature type="binding site" evidence="3">
    <location>
        <position position="150"/>
    </location>
    <ligand>
        <name>Mn(2+)</name>
        <dbReference type="ChEBI" id="CHEBI:29035"/>
        <label>2</label>
    </ligand>
</feature>
<keyword evidence="2" id="KW-0378">Hydrolase</keyword>
<dbReference type="SUPFAM" id="SSF53187">
    <property type="entry name" value="Zn-dependent exopeptidases"/>
    <property type="match status" value="1"/>
</dbReference>
<keyword evidence="3" id="KW-0464">Manganese</keyword>
<dbReference type="GeneID" id="17301592"/>
<comment type="similarity">
    <text evidence="1">Belongs to the peptidase M20 family.</text>
</comment>
<dbReference type="AlphaFoldDB" id="L1J8S5"/>
<feature type="binding site" evidence="3">
    <location>
        <position position="177"/>
    </location>
    <ligand>
        <name>Mn(2+)</name>
        <dbReference type="ChEBI" id="CHEBI:29035"/>
        <label>2</label>
    </ligand>
</feature>
<dbReference type="PaxDb" id="55529-EKX44921"/>
<dbReference type="GO" id="GO:0046872">
    <property type="term" value="F:metal ion binding"/>
    <property type="evidence" value="ECO:0007669"/>
    <property type="project" value="UniProtKB-KW"/>
</dbReference>
<dbReference type="PANTHER" id="PTHR11014:SF63">
    <property type="entry name" value="METALLOPEPTIDASE, PUTATIVE (AFU_ORTHOLOGUE AFUA_6G09600)-RELATED"/>
    <property type="match status" value="1"/>
</dbReference>
<gene>
    <name evidence="5" type="ORF">GUITHDRAFT_71928</name>
</gene>
<dbReference type="EnsemblProtists" id="EKX44921">
    <property type="protein sequence ID" value="EKX44921"/>
    <property type="gene ID" value="GUITHDRAFT_71928"/>
</dbReference>
<evidence type="ECO:0000313" key="7">
    <source>
        <dbReference type="Proteomes" id="UP000011087"/>
    </source>
</evidence>
<dbReference type="InterPro" id="IPR002933">
    <property type="entry name" value="Peptidase_M20"/>
</dbReference>
<keyword evidence="7" id="KW-1185">Reference proteome</keyword>
<dbReference type="Pfam" id="PF01546">
    <property type="entry name" value="Peptidase_M20"/>
    <property type="match status" value="1"/>
</dbReference>
<reference evidence="7" key="2">
    <citation type="submission" date="2012-11" db="EMBL/GenBank/DDBJ databases">
        <authorList>
            <person name="Kuo A."/>
            <person name="Curtis B.A."/>
            <person name="Tanifuji G."/>
            <person name="Burki F."/>
            <person name="Gruber A."/>
            <person name="Irimia M."/>
            <person name="Maruyama S."/>
            <person name="Arias M.C."/>
            <person name="Ball S.G."/>
            <person name="Gile G.H."/>
            <person name="Hirakawa Y."/>
            <person name="Hopkins J.F."/>
            <person name="Rensing S.A."/>
            <person name="Schmutz J."/>
            <person name="Symeonidi A."/>
            <person name="Elias M."/>
            <person name="Eveleigh R.J."/>
            <person name="Herman E.K."/>
            <person name="Klute M.J."/>
            <person name="Nakayama T."/>
            <person name="Obornik M."/>
            <person name="Reyes-Prieto A."/>
            <person name="Armbrust E.V."/>
            <person name="Aves S.J."/>
            <person name="Beiko R.G."/>
            <person name="Coutinho P."/>
            <person name="Dacks J.B."/>
            <person name="Durnford D.G."/>
            <person name="Fast N.M."/>
            <person name="Green B.R."/>
            <person name="Grisdale C."/>
            <person name="Hempe F."/>
            <person name="Henrissat B."/>
            <person name="Hoppner M.P."/>
            <person name="Ishida K.-I."/>
            <person name="Kim E."/>
            <person name="Koreny L."/>
            <person name="Kroth P.G."/>
            <person name="Liu Y."/>
            <person name="Malik S.-B."/>
            <person name="Maier U.G."/>
            <person name="McRose D."/>
            <person name="Mock T."/>
            <person name="Neilson J.A."/>
            <person name="Onodera N.T."/>
            <person name="Poole A.M."/>
            <person name="Pritham E.J."/>
            <person name="Richards T.A."/>
            <person name="Rocap G."/>
            <person name="Roy S.W."/>
            <person name="Sarai C."/>
            <person name="Schaack S."/>
            <person name="Shirato S."/>
            <person name="Slamovits C.H."/>
            <person name="Spencer D.F."/>
            <person name="Suzuki S."/>
            <person name="Worden A.Z."/>
            <person name="Zauner S."/>
            <person name="Barry K."/>
            <person name="Bell C."/>
            <person name="Bharti A.K."/>
            <person name="Crow J.A."/>
            <person name="Grimwood J."/>
            <person name="Kramer R."/>
            <person name="Lindquist E."/>
            <person name="Lucas S."/>
            <person name="Salamov A."/>
            <person name="McFadden G.I."/>
            <person name="Lane C.E."/>
            <person name="Keeling P.J."/>
            <person name="Gray M.W."/>
            <person name="Grigoriev I.V."/>
            <person name="Archibald J.M."/>
        </authorList>
    </citation>
    <scope>NUCLEOTIDE SEQUENCE</scope>
    <source>
        <strain evidence="7">CCMP2712</strain>
    </source>
</reference>
<evidence type="ECO:0000313" key="6">
    <source>
        <dbReference type="EnsemblProtists" id="EKX44921"/>
    </source>
</evidence>
<dbReference type="Pfam" id="PF07687">
    <property type="entry name" value="M20_dimer"/>
    <property type="match status" value="1"/>
</dbReference>
<evidence type="ECO:0000313" key="5">
    <source>
        <dbReference type="EMBL" id="EKX44921.1"/>
    </source>
</evidence>
<feature type="domain" description="Peptidase M20 dimerisation" evidence="4">
    <location>
        <begin position="199"/>
        <end position="276"/>
    </location>
</feature>
<dbReference type="KEGG" id="gtt:GUITHDRAFT_71928"/>
<feature type="binding site" evidence="3">
    <location>
        <position position="116"/>
    </location>
    <ligand>
        <name>Mn(2+)</name>
        <dbReference type="ChEBI" id="CHEBI:29035"/>
        <label>2</label>
    </ligand>
</feature>
<evidence type="ECO:0000256" key="1">
    <source>
        <dbReference type="ARBA" id="ARBA00006153"/>
    </source>
</evidence>
<dbReference type="PANTHER" id="PTHR11014">
    <property type="entry name" value="PEPTIDASE M20 FAMILY MEMBER"/>
    <property type="match status" value="1"/>
</dbReference>
<feature type="binding site" evidence="3">
    <location>
        <position position="373"/>
    </location>
    <ligand>
        <name>Mn(2+)</name>
        <dbReference type="ChEBI" id="CHEBI:29035"/>
        <label>2</label>
    </ligand>
</feature>
<name>L1J8S5_GUITC</name>
<protein>
    <recommendedName>
        <fullName evidence="4">Peptidase M20 dimerisation domain-containing protein</fullName>
    </recommendedName>
</protein>